<dbReference type="SUPFAM" id="SSF53850">
    <property type="entry name" value="Periplasmic binding protein-like II"/>
    <property type="match status" value="1"/>
</dbReference>
<dbReference type="InterPro" id="IPR001638">
    <property type="entry name" value="Solute-binding_3/MltF_N"/>
</dbReference>
<feature type="signal peptide" evidence="1">
    <location>
        <begin position="1"/>
        <end position="26"/>
    </location>
</feature>
<keyword evidence="4" id="KW-1185">Reference proteome</keyword>
<comment type="caution">
    <text evidence="3">The sequence shown here is derived from an EMBL/GenBank/DDBJ whole genome shotgun (WGS) entry which is preliminary data.</text>
</comment>
<dbReference type="RefSeq" id="WP_067026466.1">
    <property type="nucleotide sequence ID" value="NZ_CP038256.1"/>
</dbReference>
<feature type="chain" id="PRO_5038501923" description="Solute-binding protein family 3/N-terminal domain-containing protein" evidence="1">
    <location>
        <begin position="27"/>
        <end position="162"/>
    </location>
</feature>
<evidence type="ECO:0000259" key="2">
    <source>
        <dbReference type="Pfam" id="PF00497"/>
    </source>
</evidence>
<proteinExistence type="predicted"/>
<dbReference type="AlphaFoldDB" id="A0A1B9NA67"/>
<dbReference type="EMBL" id="LXMD01000024">
    <property type="protein sequence ID" value="OCG73477.1"/>
    <property type="molecule type" value="Genomic_DNA"/>
</dbReference>
<dbReference type="STRING" id="904291.A7J15_07230"/>
<dbReference type="Pfam" id="PF00497">
    <property type="entry name" value="SBP_bac_3"/>
    <property type="match status" value="1"/>
</dbReference>
<feature type="domain" description="Solute-binding protein family 3/N-terminal" evidence="2">
    <location>
        <begin position="51"/>
        <end position="112"/>
    </location>
</feature>
<keyword evidence="1" id="KW-0732">Signal</keyword>
<reference evidence="3 4" key="1">
    <citation type="submission" date="2016-05" db="EMBL/GenBank/DDBJ databases">
        <authorList>
            <person name="Lavstsen T."/>
            <person name="Jespersen J.S."/>
        </authorList>
    </citation>
    <scope>NUCLEOTIDE SEQUENCE [LARGE SCALE GENOMIC DNA]</scope>
    <source>
        <strain evidence="3 4">YLB-01</strain>
    </source>
</reference>
<accession>A0A1B9NA67</accession>
<gene>
    <name evidence="3" type="ORF">A7J15_07230</name>
</gene>
<evidence type="ECO:0000256" key="1">
    <source>
        <dbReference type="SAM" id="SignalP"/>
    </source>
</evidence>
<sequence length="162" mass="16882">MRRAHVPSTRRLAAGALLATALLATGCGVQVPTDPDGTLDRITGGELRVGATAEPGLVEVTDGEPTGPLVDLVEDFAETIDAEPEWSVASEETLVTELEEGRLDLAVGGFTDQSPWVDRAGVTRGYPGIPGADGRSLVMLVPLGENAMLAELEAFLDEEVGS</sequence>
<organism evidence="3 4">
    <name type="scientific">Microbacterium sediminis</name>
    <dbReference type="NCBI Taxonomy" id="904291"/>
    <lineage>
        <taxon>Bacteria</taxon>
        <taxon>Bacillati</taxon>
        <taxon>Actinomycetota</taxon>
        <taxon>Actinomycetes</taxon>
        <taxon>Micrococcales</taxon>
        <taxon>Microbacteriaceae</taxon>
        <taxon>Microbacterium</taxon>
    </lineage>
</organism>
<dbReference type="PROSITE" id="PS51257">
    <property type="entry name" value="PROKAR_LIPOPROTEIN"/>
    <property type="match status" value="1"/>
</dbReference>
<protein>
    <recommendedName>
        <fullName evidence="2">Solute-binding protein family 3/N-terminal domain-containing protein</fullName>
    </recommendedName>
</protein>
<dbReference type="Proteomes" id="UP000093355">
    <property type="component" value="Unassembled WGS sequence"/>
</dbReference>
<dbReference type="Gene3D" id="3.40.190.10">
    <property type="entry name" value="Periplasmic binding protein-like II"/>
    <property type="match status" value="1"/>
</dbReference>
<evidence type="ECO:0000313" key="3">
    <source>
        <dbReference type="EMBL" id="OCG73477.1"/>
    </source>
</evidence>
<evidence type="ECO:0000313" key="4">
    <source>
        <dbReference type="Proteomes" id="UP000093355"/>
    </source>
</evidence>
<name>A0A1B9NA67_9MICO</name>